<sequence length="88" mass="9729">MKTSEVCNSNLSVLGNSTQIKLYVSGLVGGSNSLNECFFDACTRCSILSVLQQLPSTMSVIKYVVCHSHTLHNELELMFKECFMFDGV</sequence>
<dbReference type="AlphaFoldDB" id="A0AAV3B655"/>
<proteinExistence type="predicted"/>
<evidence type="ECO:0000313" key="2">
    <source>
        <dbReference type="Proteomes" id="UP001181693"/>
    </source>
</evidence>
<organism evidence="1 2">
    <name type="scientific">Pyxicephalus adspersus</name>
    <name type="common">African bullfrog</name>
    <dbReference type="NCBI Taxonomy" id="30357"/>
    <lineage>
        <taxon>Eukaryota</taxon>
        <taxon>Metazoa</taxon>
        <taxon>Chordata</taxon>
        <taxon>Craniata</taxon>
        <taxon>Vertebrata</taxon>
        <taxon>Euteleostomi</taxon>
        <taxon>Amphibia</taxon>
        <taxon>Batrachia</taxon>
        <taxon>Anura</taxon>
        <taxon>Neobatrachia</taxon>
        <taxon>Ranoidea</taxon>
        <taxon>Pyxicephalidae</taxon>
        <taxon>Pyxicephalinae</taxon>
        <taxon>Pyxicephalus</taxon>
    </lineage>
</organism>
<comment type="caution">
    <text evidence="1">The sequence shown here is derived from an EMBL/GenBank/DDBJ whole genome shotgun (WGS) entry which is preliminary data.</text>
</comment>
<keyword evidence="2" id="KW-1185">Reference proteome</keyword>
<protein>
    <submittedName>
        <fullName evidence="1">Uncharacterized protein</fullName>
    </submittedName>
</protein>
<reference evidence="1" key="1">
    <citation type="thesis" date="2020" institute="ProQuest LLC" country="789 East Eisenhower Parkway, Ann Arbor, MI, USA">
        <title>Comparative Genomics and Chromosome Evolution.</title>
        <authorList>
            <person name="Mudd A.B."/>
        </authorList>
    </citation>
    <scope>NUCLEOTIDE SEQUENCE</scope>
    <source>
        <strain evidence="1">1538</strain>
        <tissue evidence="1">Blood</tissue>
    </source>
</reference>
<dbReference type="EMBL" id="DYDO01000002">
    <property type="protein sequence ID" value="DBA30967.1"/>
    <property type="molecule type" value="Genomic_DNA"/>
</dbReference>
<name>A0AAV3B655_PYXAD</name>
<accession>A0AAV3B655</accession>
<dbReference type="Proteomes" id="UP001181693">
    <property type="component" value="Unassembled WGS sequence"/>
</dbReference>
<evidence type="ECO:0000313" key="1">
    <source>
        <dbReference type="EMBL" id="DBA30967.1"/>
    </source>
</evidence>
<gene>
    <name evidence="1" type="ORF">GDO54_006888</name>
</gene>